<dbReference type="InterPro" id="IPR015422">
    <property type="entry name" value="PyrdxlP-dep_Trfase_small"/>
</dbReference>
<keyword evidence="5" id="KW-0804">Transcription</keyword>
<dbReference type="SUPFAM" id="SSF46785">
    <property type="entry name" value="Winged helix' DNA-binding domain"/>
    <property type="match status" value="1"/>
</dbReference>
<dbReference type="STRING" id="394193.SAMN04489732_1115"/>
<dbReference type="CDD" id="cd07377">
    <property type="entry name" value="WHTH_GntR"/>
    <property type="match status" value="1"/>
</dbReference>
<dbReference type="GO" id="GO:0003677">
    <property type="term" value="F:DNA binding"/>
    <property type="evidence" value="ECO:0007669"/>
    <property type="project" value="UniProtKB-KW"/>
</dbReference>
<dbReference type="InterPro" id="IPR000524">
    <property type="entry name" value="Tscrpt_reg_HTH_GntR"/>
</dbReference>
<evidence type="ECO:0000256" key="6">
    <source>
        <dbReference type="ARBA" id="ARBA00023194"/>
    </source>
</evidence>
<feature type="domain" description="HTH gntR-type" evidence="8">
    <location>
        <begin position="31"/>
        <end position="99"/>
    </location>
</feature>
<dbReference type="GO" id="GO:0008483">
    <property type="term" value="F:transaminase activity"/>
    <property type="evidence" value="ECO:0007669"/>
    <property type="project" value="UniProtKB-KW"/>
</dbReference>
<keyword evidence="3" id="KW-0805">Transcription regulation</keyword>
<keyword evidence="4 9" id="KW-0238">DNA-binding</keyword>
<dbReference type="InterPro" id="IPR036388">
    <property type="entry name" value="WH-like_DNA-bd_sf"/>
</dbReference>
<dbReference type="GO" id="GO:0030170">
    <property type="term" value="F:pyridoxal phosphate binding"/>
    <property type="evidence" value="ECO:0007669"/>
    <property type="project" value="InterPro"/>
</dbReference>
<evidence type="ECO:0000313" key="9">
    <source>
        <dbReference type="EMBL" id="SEP46967.1"/>
    </source>
</evidence>
<evidence type="ECO:0000259" key="8">
    <source>
        <dbReference type="PROSITE" id="PS50949"/>
    </source>
</evidence>
<dbReference type="Gene3D" id="1.10.10.10">
    <property type="entry name" value="Winged helix-like DNA-binding domain superfamily/Winged helix DNA-binding domain"/>
    <property type="match status" value="1"/>
</dbReference>
<dbReference type="Gene3D" id="3.40.640.10">
    <property type="entry name" value="Type I PLP-dependent aspartate aminotransferase-like (Major domain)"/>
    <property type="match status" value="1"/>
</dbReference>
<proteinExistence type="inferred from homology"/>
<sequence>MTNTVRAEAGSVTCHTGPVTNQAAERAPISGTTAGEISESVRNLVGTGRLRPGDAVPPIRELATELGVHRNTVAAAYRMLVAAGVAETRGRRGTVVASLPRLDGEAAANTELVDLSSGNPDPALLPDIAAALAKLDYHPQMYGSLAVEPRLAAWARTTFTPEVDAPFEVSVTHGAVDAVERLLVAHLTRGDLVALEDPCFYASSGTVRLNGFRAAPVPVDAEGLDPRTLRSTLDAGARAVVITPRVHSPTGVSLTAERAREIRSVLAKYPHVLVIEDDHFSAISRHPYHRATPDAAGRWALVRSVAKFLGPDLRVAVVASDQDTSERLGTRLRPGATWVSRLLQQLVVELLESDAAAEQFDRARRAYAERVDTLRDELAAEGVETPFPTDGFNVWVPTPRGSAAPVAALREAGWSVRDGGMFLAPASTASPGIRITAARLARPQAREFAQRLGAVLRSTSG</sequence>
<organism evidence="9 10">
    <name type="scientific">Amycolatopsis saalfeldensis</name>
    <dbReference type="NCBI Taxonomy" id="394193"/>
    <lineage>
        <taxon>Bacteria</taxon>
        <taxon>Bacillati</taxon>
        <taxon>Actinomycetota</taxon>
        <taxon>Actinomycetes</taxon>
        <taxon>Pseudonocardiales</taxon>
        <taxon>Pseudonocardiaceae</taxon>
        <taxon>Amycolatopsis</taxon>
    </lineage>
</organism>
<keyword evidence="9" id="KW-0032">Aminotransferase</keyword>
<dbReference type="Pfam" id="PF00392">
    <property type="entry name" value="GntR"/>
    <property type="match status" value="1"/>
</dbReference>
<evidence type="ECO:0000256" key="4">
    <source>
        <dbReference type="ARBA" id="ARBA00023125"/>
    </source>
</evidence>
<protein>
    <submittedName>
        <fullName evidence="9">DNA-binding transcriptional regulator, MocR family, contains an aminotransferase domain</fullName>
    </submittedName>
</protein>
<accession>A0A1H8Y4G6</accession>
<dbReference type="SUPFAM" id="SSF53383">
    <property type="entry name" value="PLP-dependent transferases"/>
    <property type="match status" value="1"/>
</dbReference>
<keyword evidence="2" id="KW-0663">Pyridoxal phosphate</keyword>
<feature type="region of interest" description="Disordered" evidence="7">
    <location>
        <begin position="1"/>
        <end position="22"/>
    </location>
</feature>
<dbReference type="EMBL" id="FOEF01000011">
    <property type="protein sequence ID" value="SEP46967.1"/>
    <property type="molecule type" value="Genomic_DNA"/>
</dbReference>
<keyword evidence="9" id="KW-0808">Transferase</keyword>
<evidence type="ECO:0000256" key="7">
    <source>
        <dbReference type="SAM" id="MobiDB-lite"/>
    </source>
</evidence>
<dbReference type="Gene3D" id="3.90.1150.10">
    <property type="entry name" value="Aspartate Aminotransferase, domain 1"/>
    <property type="match status" value="1"/>
</dbReference>
<dbReference type="InterPro" id="IPR015421">
    <property type="entry name" value="PyrdxlP-dep_Trfase_major"/>
</dbReference>
<name>A0A1H8Y4G6_9PSEU</name>
<dbReference type="InterPro" id="IPR036390">
    <property type="entry name" value="WH_DNA-bd_sf"/>
</dbReference>
<evidence type="ECO:0000256" key="1">
    <source>
        <dbReference type="ARBA" id="ARBA00005384"/>
    </source>
</evidence>
<evidence type="ECO:0000256" key="5">
    <source>
        <dbReference type="ARBA" id="ARBA00023163"/>
    </source>
</evidence>
<dbReference type="Proteomes" id="UP000198582">
    <property type="component" value="Unassembled WGS sequence"/>
</dbReference>
<reference evidence="9 10" key="1">
    <citation type="submission" date="2016-10" db="EMBL/GenBank/DDBJ databases">
        <authorList>
            <person name="de Groot N.N."/>
        </authorList>
    </citation>
    <scope>NUCLEOTIDE SEQUENCE [LARGE SCALE GENOMIC DNA]</scope>
    <source>
        <strain evidence="9 10">DSM 44993</strain>
    </source>
</reference>
<dbReference type="PROSITE" id="PS50949">
    <property type="entry name" value="HTH_GNTR"/>
    <property type="match status" value="1"/>
</dbReference>
<dbReference type="AlphaFoldDB" id="A0A1H8Y4G6"/>
<dbReference type="SMART" id="SM00345">
    <property type="entry name" value="HTH_GNTR"/>
    <property type="match status" value="1"/>
</dbReference>
<dbReference type="PANTHER" id="PTHR46577">
    <property type="entry name" value="HTH-TYPE TRANSCRIPTIONAL REGULATORY PROTEIN GABR"/>
    <property type="match status" value="1"/>
</dbReference>
<keyword evidence="6" id="KW-0045">Antibiotic biosynthesis</keyword>
<gene>
    <name evidence="9" type="ORF">SAMN04489732_1115</name>
</gene>
<evidence type="ECO:0000256" key="3">
    <source>
        <dbReference type="ARBA" id="ARBA00023015"/>
    </source>
</evidence>
<comment type="similarity">
    <text evidence="1">In the C-terminal section; belongs to the class-I pyridoxal-phosphate-dependent aminotransferase family.</text>
</comment>
<dbReference type="Pfam" id="PF00155">
    <property type="entry name" value="Aminotran_1_2"/>
    <property type="match status" value="1"/>
</dbReference>
<keyword evidence="10" id="KW-1185">Reference proteome</keyword>
<dbReference type="GO" id="GO:0017000">
    <property type="term" value="P:antibiotic biosynthetic process"/>
    <property type="evidence" value="ECO:0007669"/>
    <property type="project" value="UniProtKB-KW"/>
</dbReference>
<dbReference type="InterPro" id="IPR051446">
    <property type="entry name" value="HTH_trans_reg/aminotransferase"/>
</dbReference>
<dbReference type="InterPro" id="IPR015424">
    <property type="entry name" value="PyrdxlP-dep_Trfase"/>
</dbReference>
<dbReference type="CDD" id="cd00609">
    <property type="entry name" value="AAT_like"/>
    <property type="match status" value="1"/>
</dbReference>
<evidence type="ECO:0000313" key="10">
    <source>
        <dbReference type="Proteomes" id="UP000198582"/>
    </source>
</evidence>
<dbReference type="GO" id="GO:0003700">
    <property type="term" value="F:DNA-binding transcription factor activity"/>
    <property type="evidence" value="ECO:0007669"/>
    <property type="project" value="InterPro"/>
</dbReference>
<dbReference type="InterPro" id="IPR004839">
    <property type="entry name" value="Aminotransferase_I/II_large"/>
</dbReference>
<evidence type="ECO:0000256" key="2">
    <source>
        <dbReference type="ARBA" id="ARBA00022898"/>
    </source>
</evidence>
<dbReference type="PANTHER" id="PTHR46577:SF1">
    <property type="entry name" value="HTH-TYPE TRANSCRIPTIONAL REGULATORY PROTEIN GABR"/>
    <property type="match status" value="1"/>
</dbReference>